<sequence>MGNTYNVIEAGLIQCACGGKVTLTSTAKVERIAGAKPLYLKDIIGAPVACPRSKNKCTKVASISTAGTETNVKSTANHFLLRTDGFKTDKGRSVVLKAPGQTTSKIIAPPSIESSVVKEEEPLEETIKQEEEIKQTEKYSLYLVRKSEDVYRPLRPTRAFLKSDDTYVGKKEFVQIKDNVHVHTFAYVYVIQDDKIQEYKVLSRGTLYSEKLQEIFFENTNTKIKYNYIPIYEQSEITISYSSIKLTNKIDILKLKRQIINPKQPDNKNSFYFEDSNSINKIVLTDDDLKLQKEYKVNEEDKNKRLNILCIIEDILAQIEDMYERYYTNYKLAYAYNDNIIEDIKKQNSYAYTIANLVDTFYIDEKQEKDAKELKDTYQELITILLSDKICSSILTSSNNLANILDEKTFDIAKSYIKDVAYLNNGCLKDIVKYYVDKHSFVTKDNYKYLNPNATYKEKELLKKSKNYKQLYFYGDNLEFTKIQEDPRVVVSYLMFAIFFANKYEEKIRKSEKFKIIDSLRKKLYFKIKQMIPYPSISEENTRDIKNVIKKQKNSYFKIIERDDKLFEEYDSLKIQLTKKSYEFDSSSIKFKSNFLYSNKENFYKNEAKLEIPQNIIKKIEKQLQSEELKKLLKIYEEIKVEDEEAYIISCMNIVCLLSYPRVNFDEEIDKISFFSPKLKHIYTFVENLTDRRILLSDEIKDRITNEYKISDVYLDMILRLIKYAYFSSDNQKANAKNFISKYEEKENRNYFVKLEDINDHLFDEKFQSKNLTEDITKALYTINGFSQKTIDLFEAMKDKDFDRTKIPKNIKDKLNKLTKTTNKIKVASAIIAFITLGIYIFRKDKNIQNTMSVIDDVLYMTKIVTERMLVNSVNANKSAGTAQKTIQEILKDKKIQSMSKRALELITKVGVPLVVINGTYSSLKFLSNDDYDASFLSGLKTALTVSLLIASGVTSYVLLILLEIVWNYFSHYIIDSNIEKYLYKSLLYEDIYEYSGFLNIGSLYHINYKAYYLFETTNTNEKLKSINSEGFKTSKNLINFIGKNYDENKEYFDTALRNELSFFKSSLLGYKLELLNETKRVKKLKNKYDIDIVLNQRTYIKIPKKLVENKKNKFIFVSDEIYTEIEQNNFVLDNKYYIYDLYNQDFAYLKELSQLNNKKASIILLSPQIEFKYTFIYDYKDLNYLFALNFKQSSFTLKDIEEIEKLKEKKD</sequence>
<dbReference type="EMBL" id="NWVW01000003">
    <property type="protein sequence ID" value="PHO10593.1"/>
    <property type="molecule type" value="Genomic_DNA"/>
</dbReference>
<keyword evidence="3" id="KW-1185">Reference proteome</keyword>
<feature type="transmembrane region" description="Helical" evidence="1">
    <location>
        <begin position="825"/>
        <end position="842"/>
    </location>
</feature>
<keyword evidence="1" id="KW-0472">Membrane</keyword>
<accession>A0ABX4LS42</accession>
<keyword evidence="1" id="KW-1133">Transmembrane helix</keyword>
<protein>
    <recommendedName>
        <fullName evidence="4">DUF4280 domain-containing protein</fullName>
    </recommendedName>
</protein>
<gene>
    <name evidence="2" type="ORF">CPG37_03865</name>
</gene>
<dbReference type="Proteomes" id="UP000221384">
    <property type="component" value="Unassembled WGS sequence"/>
</dbReference>
<evidence type="ECO:0000313" key="2">
    <source>
        <dbReference type="EMBL" id="PHO10593.1"/>
    </source>
</evidence>
<feature type="transmembrane region" description="Helical" evidence="1">
    <location>
        <begin position="903"/>
        <end position="924"/>
    </location>
</feature>
<keyword evidence="1" id="KW-0812">Transmembrane</keyword>
<comment type="caution">
    <text evidence="2">The sequence shown here is derived from an EMBL/GenBank/DDBJ whole genome shotgun (WGS) entry which is preliminary data.</text>
</comment>
<feature type="transmembrane region" description="Helical" evidence="1">
    <location>
        <begin position="944"/>
        <end position="967"/>
    </location>
</feature>
<organism evidence="2 3">
    <name type="scientific">Malaciobacter canalis</name>
    <dbReference type="NCBI Taxonomy" id="1912871"/>
    <lineage>
        <taxon>Bacteria</taxon>
        <taxon>Pseudomonadati</taxon>
        <taxon>Campylobacterota</taxon>
        <taxon>Epsilonproteobacteria</taxon>
        <taxon>Campylobacterales</taxon>
        <taxon>Arcobacteraceae</taxon>
        <taxon>Malaciobacter</taxon>
    </lineage>
</organism>
<evidence type="ECO:0000256" key="1">
    <source>
        <dbReference type="SAM" id="Phobius"/>
    </source>
</evidence>
<dbReference type="RefSeq" id="WP_099333882.1">
    <property type="nucleotide sequence ID" value="NZ_CP042812.1"/>
</dbReference>
<proteinExistence type="predicted"/>
<reference evidence="2 3" key="1">
    <citation type="submission" date="2017-09" db="EMBL/GenBank/DDBJ databases">
        <authorList>
            <person name="Perez-Cataluna A."/>
            <person name="Figueras M.J."/>
            <person name="Salas-Masso N."/>
        </authorList>
    </citation>
    <scope>NUCLEOTIDE SEQUENCE [LARGE SCALE GENOMIC DNA]</scope>
    <source>
        <strain evidence="2 3">F138-33</strain>
    </source>
</reference>
<evidence type="ECO:0000313" key="3">
    <source>
        <dbReference type="Proteomes" id="UP000221384"/>
    </source>
</evidence>
<evidence type="ECO:0008006" key="4">
    <source>
        <dbReference type="Google" id="ProtNLM"/>
    </source>
</evidence>
<name>A0ABX4LS42_9BACT</name>